<feature type="region of interest" description="Disordered" evidence="1">
    <location>
        <begin position="123"/>
        <end position="155"/>
    </location>
</feature>
<name>A0A978W070_ZIZJJ</name>
<gene>
    <name evidence="2" type="ORF">FEM48_Zijuj01G0084700</name>
</gene>
<dbReference type="AlphaFoldDB" id="A0A978W070"/>
<protein>
    <submittedName>
        <fullName evidence="2">Uncharacterized protein</fullName>
    </submittedName>
</protein>
<proteinExistence type="predicted"/>
<evidence type="ECO:0000313" key="2">
    <source>
        <dbReference type="EMBL" id="KAH7545354.1"/>
    </source>
</evidence>
<dbReference type="PANTHER" id="PTHR34570">
    <property type="entry name" value="OS03G0593100 PROTEIN"/>
    <property type="match status" value="1"/>
</dbReference>
<evidence type="ECO:0000256" key="1">
    <source>
        <dbReference type="SAM" id="MobiDB-lite"/>
    </source>
</evidence>
<organism evidence="2 3">
    <name type="scientific">Ziziphus jujuba var. spinosa</name>
    <dbReference type="NCBI Taxonomy" id="714518"/>
    <lineage>
        <taxon>Eukaryota</taxon>
        <taxon>Viridiplantae</taxon>
        <taxon>Streptophyta</taxon>
        <taxon>Embryophyta</taxon>
        <taxon>Tracheophyta</taxon>
        <taxon>Spermatophyta</taxon>
        <taxon>Magnoliopsida</taxon>
        <taxon>eudicotyledons</taxon>
        <taxon>Gunneridae</taxon>
        <taxon>Pentapetalae</taxon>
        <taxon>rosids</taxon>
        <taxon>fabids</taxon>
        <taxon>Rosales</taxon>
        <taxon>Rhamnaceae</taxon>
        <taxon>Paliureae</taxon>
        <taxon>Ziziphus</taxon>
    </lineage>
</organism>
<dbReference type="PANTHER" id="PTHR34570:SF7">
    <property type="entry name" value="GENOME ASSEMBLY, CHROMOSOME: A08"/>
    <property type="match status" value="1"/>
</dbReference>
<dbReference type="OrthoDB" id="671858at2759"/>
<sequence length="155" mass="17733">MSRESHNPIAIHSSIALLQERFRQLQRMKEMREGKELIRMLVVEPNKQKQSDINLNPTLYFEPPKSFPNPDLLTPQIRPISQQDSLSLWQNLRSNMNIEDFRGIEISCCVPPTLMNLWPVNDTPSSSNASSSSSSNIYKFEDSDSDSDVDTSLHL</sequence>
<reference evidence="2" key="1">
    <citation type="journal article" date="2021" name="Front. Plant Sci.">
        <title>Chromosome-Scale Genome Assembly for Chinese Sour Jujube and Insights Into Its Genome Evolution and Domestication Signature.</title>
        <authorList>
            <person name="Shen L.-Y."/>
            <person name="Luo H."/>
            <person name="Wang X.-L."/>
            <person name="Wang X.-M."/>
            <person name="Qiu X.-J."/>
            <person name="Liu H."/>
            <person name="Zhou S.-S."/>
            <person name="Jia K.-H."/>
            <person name="Nie S."/>
            <person name="Bao Y.-T."/>
            <person name="Zhang R.-G."/>
            <person name="Yun Q.-Z."/>
            <person name="Chai Y.-H."/>
            <person name="Lu J.-Y."/>
            <person name="Li Y."/>
            <person name="Zhao S.-W."/>
            <person name="Mao J.-F."/>
            <person name="Jia S.-G."/>
            <person name="Mao Y.-M."/>
        </authorList>
    </citation>
    <scope>NUCLEOTIDE SEQUENCE</scope>
    <source>
        <strain evidence="2">AT0</strain>
        <tissue evidence="2">Leaf</tissue>
    </source>
</reference>
<dbReference type="Proteomes" id="UP000813462">
    <property type="component" value="Unassembled WGS sequence"/>
</dbReference>
<comment type="caution">
    <text evidence="2">The sequence shown here is derived from an EMBL/GenBank/DDBJ whole genome shotgun (WGS) entry which is preliminary data.</text>
</comment>
<accession>A0A978W070</accession>
<evidence type="ECO:0000313" key="3">
    <source>
        <dbReference type="Proteomes" id="UP000813462"/>
    </source>
</evidence>
<dbReference type="EMBL" id="JAEACU010000001">
    <property type="protein sequence ID" value="KAH7545354.1"/>
    <property type="molecule type" value="Genomic_DNA"/>
</dbReference>
<feature type="compositionally biased region" description="Low complexity" evidence="1">
    <location>
        <begin position="125"/>
        <end position="136"/>
    </location>
</feature>